<name>A0A1B3PT05_LACJH</name>
<reference evidence="1 4" key="1">
    <citation type="submission" date="2016-07" db="EMBL/GenBank/DDBJ databases">
        <title>Genome sequencing project for further understanding the molecular mechanisms of preventing non-alcoholic fatty liver disease.</title>
        <authorList>
            <person name="Wang H."/>
        </authorList>
    </citation>
    <scope>NUCLEOTIDE SEQUENCE [LARGE SCALE GENOMIC DNA]</scope>
    <source>
        <strain evidence="1 4">BS15</strain>
    </source>
</reference>
<dbReference type="Proteomes" id="UP000094691">
    <property type="component" value="Chromosome"/>
</dbReference>
<dbReference type="EMBL" id="CP032680">
    <property type="protein sequence ID" value="AZZ67853.1"/>
    <property type="molecule type" value="Genomic_DNA"/>
</dbReference>
<dbReference type="EMBL" id="CP016400">
    <property type="protein sequence ID" value="AOG25922.1"/>
    <property type="molecule type" value="Genomic_DNA"/>
</dbReference>
<dbReference type="InterPro" id="IPR012334">
    <property type="entry name" value="Pectin_lyas_fold"/>
</dbReference>
<dbReference type="InterPro" id="IPR022208">
    <property type="entry name" value="DUF3737"/>
</dbReference>
<evidence type="ECO:0000313" key="3">
    <source>
        <dbReference type="EMBL" id="PAB55728.1"/>
    </source>
</evidence>
<evidence type="ECO:0000313" key="6">
    <source>
        <dbReference type="Proteomes" id="UP000283758"/>
    </source>
</evidence>
<evidence type="ECO:0000313" key="1">
    <source>
        <dbReference type="EMBL" id="AOG25922.1"/>
    </source>
</evidence>
<organism evidence="3 5">
    <name type="scientific">Lactobacillus johnsonii</name>
    <dbReference type="NCBI Taxonomy" id="33959"/>
    <lineage>
        <taxon>Bacteria</taxon>
        <taxon>Bacillati</taxon>
        <taxon>Bacillota</taxon>
        <taxon>Bacilli</taxon>
        <taxon>Lactobacillales</taxon>
        <taxon>Lactobacillaceae</taxon>
        <taxon>Lactobacillus</taxon>
    </lineage>
</organism>
<evidence type="ECO:0000313" key="5">
    <source>
        <dbReference type="Proteomes" id="UP000216008"/>
    </source>
</evidence>
<dbReference type="AlphaFoldDB" id="A0A1B3PT05"/>
<dbReference type="SUPFAM" id="SSF51126">
    <property type="entry name" value="Pectin lyase-like"/>
    <property type="match status" value="1"/>
</dbReference>
<reference evidence="2 6" key="3">
    <citation type="submission" date="2018-10" db="EMBL/GenBank/DDBJ databases">
        <title>Complete genome sequencing of Lactobacillus johnsonii ZLJ010.</title>
        <authorList>
            <person name="Zhang W."/>
            <person name="Ji H."/>
            <person name="Wang J."/>
            <person name="Zhang D."/>
            <person name="Liu H."/>
            <person name="Wang S."/>
            <person name="Wang Y."/>
        </authorList>
    </citation>
    <scope>NUCLEOTIDE SEQUENCE [LARGE SCALE GENOMIC DNA]</scope>
    <source>
        <strain evidence="2 6">ZLJ010</strain>
    </source>
</reference>
<evidence type="ECO:0000313" key="4">
    <source>
        <dbReference type="Proteomes" id="UP000094691"/>
    </source>
</evidence>
<protein>
    <submittedName>
        <fullName evidence="2">DUF3737 family protein</fullName>
    </submittedName>
</protein>
<proteinExistence type="predicted"/>
<sequence>MQEIKEKFFEGEHALYGLSNAILENVTFGNGESPLKETKDLVIKNNIFKYKYPLWYSDNIKVTDSTFETMSRSGIWYINNISIKNSNLQAPKLFRRCKHISLDHVFFSDAEETMWTCQDITIKNTEINGDYFGIVKI</sequence>
<dbReference type="EMBL" id="NIBD01000020">
    <property type="protein sequence ID" value="PAB55728.1"/>
    <property type="molecule type" value="Genomic_DNA"/>
</dbReference>
<gene>
    <name evidence="3" type="ORF">A3Q24_03920</name>
    <name evidence="1" type="ORF">BBP16_03015</name>
    <name evidence="2" type="ORF">D7321_06990</name>
</gene>
<evidence type="ECO:0000313" key="2">
    <source>
        <dbReference type="EMBL" id="AZZ67853.1"/>
    </source>
</evidence>
<dbReference type="Proteomes" id="UP000216008">
    <property type="component" value="Unassembled WGS sequence"/>
</dbReference>
<dbReference type="Pfam" id="PF12541">
    <property type="entry name" value="DUF3737"/>
    <property type="match status" value="1"/>
</dbReference>
<dbReference type="Gene3D" id="2.160.20.10">
    <property type="entry name" value="Single-stranded right-handed beta-helix, Pectin lyase-like"/>
    <property type="match status" value="1"/>
</dbReference>
<dbReference type="Proteomes" id="UP000283758">
    <property type="component" value="Chromosome"/>
</dbReference>
<dbReference type="InterPro" id="IPR011050">
    <property type="entry name" value="Pectin_lyase_fold/virulence"/>
</dbReference>
<reference evidence="3 5" key="2">
    <citation type="submission" date="2017-05" db="EMBL/GenBank/DDBJ databases">
        <title>Lactobacillus johnsonii from commercial turkeys.</title>
        <authorList>
            <person name="Johnson T.J."/>
            <person name="Youmans B."/>
        </authorList>
    </citation>
    <scope>NUCLEOTIDE SEQUENCE [LARGE SCALE GENOMIC DNA]</scope>
    <source>
        <strain evidence="3 5">UMNLJ114</strain>
    </source>
</reference>
<accession>A0A1B3PT05</accession>